<dbReference type="NCBIfam" id="TIGR03317">
    <property type="entry name" value="ygfZ_signature"/>
    <property type="match status" value="1"/>
</dbReference>
<dbReference type="RefSeq" id="WP_133769225.1">
    <property type="nucleotide sequence ID" value="NZ_SNZR01000011.1"/>
</dbReference>
<dbReference type="Gene3D" id="3.30.1360.120">
    <property type="entry name" value="Probable tRNA modification gtpase trme, domain 1"/>
    <property type="match status" value="2"/>
</dbReference>
<feature type="domain" description="GCVT N-terminal" evidence="2">
    <location>
        <begin position="12"/>
        <end position="111"/>
    </location>
</feature>
<evidence type="ECO:0000256" key="1">
    <source>
        <dbReference type="ARBA" id="ARBA00022946"/>
    </source>
</evidence>
<dbReference type="GO" id="GO:0016226">
    <property type="term" value="P:iron-sulfur cluster assembly"/>
    <property type="evidence" value="ECO:0007669"/>
    <property type="project" value="TreeGrafter"/>
</dbReference>
<dbReference type="PANTHER" id="PTHR22602">
    <property type="entry name" value="TRANSFERASE CAF17, MITOCHONDRIAL-RELATED"/>
    <property type="match status" value="1"/>
</dbReference>
<name>A0A4V3DYX5_9HYPH</name>
<dbReference type="SUPFAM" id="SSF103025">
    <property type="entry name" value="Folate-binding domain"/>
    <property type="match status" value="1"/>
</dbReference>
<protein>
    <submittedName>
        <fullName evidence="4">Uncharacterized protein</fullName>
    </submittedName>
</protein>
<dbReference type="InterPro" id="IPR017703">
    <property type="entry name" value="YgfZ/GCV_T_CS"/>
</dbReference>
<dbReference type="OrthoDB" id="9796287at2"/>
<evidence type="ECO:0000313" key="4">
    <source>
        <dbReference type="EMBL" id="TDR94319.1"/>
    </source>
</evidence>
<sequence length="292" mass="30343">MPSTRLDDRGVVAVTGQEARAFLDRIVTCEVETLAAGGARYGALLAPQGKILTDFVMMPGAAAADGGETFLLDAPAANVADLAKRLTLYRLRAKLTVADRSAELAVVAGWGEASPPEGAEAQAADPRLAALGWRAIVPRDRAPAGDDGAAYDAHRIALGIPSGGQDFAFADAFPHEALMDQIGGVDFKKGCYVGQEVVSRMQHRGTARTRILPLIYDGAPPPPGTEVRAGEKVLGRTGTVSGSRGLATLRIDRVADALDAGEALLADGVPARIDAPDWIRFAVPGRAATDAA</sequence>
<dbReference type="EMBL" id="SNZR01000011">
    <property type="protein sequence ID" value="TDR94319.1"/>
    <property type="molecule type" value="Genomic_DNA"/>
</dbReference>
<dbReference type="PANTHER" id="PTHR22602:SF0">
    <property type="entry name" value="TRANSFERASE CAF17, MITOCHONDRIAL-RELATED"/>
    <property type="match status" value="1"/>
</dbReference>
<dbReference type="Pfam" id="PF25455">
    <property type="entry name" value="Beta-barrel_CAF17_C"/>
    <property type="match status" value="1"/>
</dbReference>
<gene>
    <name evidence="4" type="ORF">EV668_1604</name>
</gene>
<feature type="domain" description="CAF17 C-terminal" evidence="3">
    <location>
        <begin position="208"/>
        <end position="280"/>
    </location>
</feature>
<dbReference type="InterPro" id="IPR045179">
    <property type="entry name" value="YgfZ/GcvT"/>
</dbReference>
<dbReference type="InterPro" id="IPR057460">
    <property type="entry name" value="CAF17_C"/>
</dbReference>
<dbReference type="InterPro" id="IPR027266">
    <property type="entry name" value="TrmE/GcvT-like"/>
</dbReference>
<accession>A0A4V3DYX5</accession>
<organism evidence="4 5">
    <name type="scientific">Enterovirga rhinocerotis</name>
    <dbReference type="NCBI Taxonomy" id="1339210"/>
    <lineage>
        <taxon>Bacteria</taxon>
        <taxon>Pseudomonadati</taxon>
        <taxon>Pseudomonadota</taxon>
        <taxon>Alphaproteobacteria</taxon>
        <taxon>Hyphomicrobiales</taxon>
        <taxon>Methylobacteriaceae</taxon>
        <taxon>Enterovirga</taxon>
    </lineage>
</organism>
<dbReference type="AlphaFoldDB" id="A0A4V3DYX5"/>
<dbReference type="Proteomes" id="UP000295122">
    <property type="component" value="Unassembled WGS sequence"/>
</dbReference>
<dbReference type="InterPro" id="IPR006222">
    <property type="entry name" value="GCVT_N"/>
</dbReference>
<reference evidence="4 5" key="1">
    <citation type="submission" date="2019-03" db="EMBL/GenBank/DDBJ databases">
        <title>Genomic Encyclopedia of Type Strains, Phase IV (KMG-IV): sequencing the most valuable type-strain genomes for metagenomic binning, comparative biology and taxonomic classification.</title>
        <authorList>
            <person name="Goeker M."/>
        </authorList>
    </citation>
    <scope>NUCLEOTIDE SEQUENCE [LARGE SCALE GENOMIC DNA]</scope>
    <source>
        <strain evidence="4 5">DSM 25903</strain>
    </source>
</reference>
<keyword evidence="1" id="KW-0809">Transit peptide</keyword>
<evidence type="ECO:0000259" key="2">
    <source>
        <dbReference type="Pfam" id="PF01571"/>
    </source>
</evidence>
<keyword evidence="5" id="KW-1185">Reference proteome</keyword>
<proteinExistence type="predicted"/>
<evidence type="ECO:0000259" key="3">
    <source>
        <dbReference type="Pfam" id="PF25455"/>
    </source>
</evidence>
<evidence type="ECO:0000313" key="5">
    <source>
        <dbReference type="Proteomes" id="UP000295122"/>
    </source>
</evidence>
<dbReference type="Pfam" id="PF01571">
    <property type="entry name" value="GCV_T"/>
    <property type="match status" value="1"/>
</dbReference>
<comment type="caution">
    <text evidence="4">The sequence shown here is derived from an EMBL/GenBank/DDBJ whole genome shotgun (WGS) entry which is preliminary data.</text>
</comment>